<comment type="subcellular location">
    <subcellularLocation>
        <location evidence="1">Cell membrane</location>
        <topology evidence="1">Single-pass type I membrane protein</topology>
    </subcellularLocation>
</comment>
<dbReference type="SMART" id="SM00408">
    <property type="entry name" value="IGc2"/>
    <property type="match status" value="2"/>
</dbReference>
<dbReference type="GO" id="GO:0042102">
    <property type="term" value="P:positive regulation of T cell proliferation"/>
    <property type="evidence" value="ECO:0007669"/>
    <property type="project" value="TreeGrafter"/>
</dbReference>
<dbReference type="InterPro" id="IPR007110">
    <property type="entry name" value="Ig-like_dom"/>
</dbReference>
<dbReference type="Gene3D" id="2.60.40.10">
    <property type="entry name" value="Immunoglobulins"/>
    <property type="match status" value="2"/>
</dbReference>
<evidence type="ECO:0000256" key="12">
    <source>
        <dbReference type="SAM" id="Phobius"/>
    </source>
</evidence>
<keyword evidence="7" id="KW-1015">Disulfide bond</keyword>
<dbReference type="GO" id="GO:0042130">
    <property type="term" value="P:negative regulation of T cell proliferation"/>
    <property type="evidence" value="ECO:0007669"/>
    <property type="project" value="TreeGrafter"/>
</dbReference>
<dbReference type="KEGG" id="ipu:108256910"/>
<accession>A0A9F7RB42</accession>
<keyword evidence="5 12" id="KW-1133">Transmembrane helix</keyword>
<evidence type="ECO:0000256" key="1">
    <source>
        <dbReference type="ARBA" id="ARBA00004251"/>
    </source>
</evidence>
<proteinExistence type="predicted"/>
<keyword evidence="2" id="KW-1003">Cell membrane</keyword>
<evidence type="ECO:0000259" key="13">
    <source>
        <dbReference type="PROSITE" id="PS50835"/>
    </source>
</evidence>
<dbReference type="GO" id="GO:0007166">
    <property type="term" value="P:cell surface receptor signaling pathway"/>
    <property type="evidence" value="ECO:0007669"/>
    <property type="project" value="TreeGrafter"/>
</dbReference>
<dbReference type="PANTHER" id="PTHR25466">
    <property type="entry name" value="T-LYMPHOCYTE ACTIVATION ANTIGEN"/>
    <property type="match status" value="1"/>
</dbReference>
<dbReference type="AlphaFoldDB" id="A0A9F7RB42"/>
<keyword evidence="8" id="KW-0675">Receptor</keyword>
<dbReference type="InterPro" id="IPR036179">
    <property type="entry name" value="Ig-like_dom_sf"/>
</dbReference>
<dbReference type="Pfam" id="PF07686">
    <property type="entry name" value="V-set"/>
    <property type="match status" value="2"/>
</dbReference>
<organism evidence="14 15">
    <name type="scientific">Ictalurus punctatus</name>
    <name type="common">Channel catfish</name>
    <name type="synonym">Silurus punctatus</name>
    <dbReference type="NCBI Taxonomy" id="7998"/>
    <lineage>
        <taxon>Eukaryota</taxon>
        <taxon>Metazoa</taxon>
        <taxon>Chordata</taxon>
        <taxon>Craniata</taxon>
        <taxon>Vertebrata</taxon>
        <taxon>Euteleostomi</taxon>
        <taxon>Actinopterygii</taxon>
        <taxon>Neopterygii</taxon>
        <taxon>Teleostei</taxon>
        <taxon>Ostariophysi</taxon>
        <taxon>Siluriformes</taxon>
        <taxon>Ictaluridae</taxon>
        <taxon>Ictalurus</taxon>
    </lineage>
</organism>
<name>A0A9F7RB42_ICTPU</name>
<dbReference type="Proteomes" id="UP000221080">
    <property type="component" value="Chromosome 2"/>
</dbReference>
<evidence type="ECO:0000256" key="8">
    <source>
        <dbReference type="ARBA" id="ARBA00023170"/>
    </source>
</evidence>
<feature type="region of interest" description="Disordered" evidence="11">
    <location>
        <begin position="258"/>
        <end position="303"/>
    </location>
</feature>
<evidence type="ECO:0000256" key="10">
    <source>
        <dbReference type="ARBA" id="ARBA00023319"/>
    </source>
</evidence>
<feature type="domain" description="Ig-like" evidence="13">
    <location>
        <begin position="171"/>
        <end position="259"/>
    </location>
</feature>
<reference evidence="14" key="1">
    <citation type="journal article" date="2016" name="Nat. Commun.">
        <title>The channel catfish genome sequence provides insights into the evolution of scale formation in teleosts.</title>
        <authorList>
            <person name="Liu Z."/>
            <person name="Liu S."/>
            <person name="Yao J."/>
            <person name="Bao L."/>
            <person name="Zhang J."/>
            <person name="Li Y."/>
            <person name="Jiang C."/>
            <person name="Sun L."/>
            <person name="Wang R."/>
            <person name="Zhang Y."/>
            <person name="Zhou T."/>
            <person name="Zeng Q."/>
            <person name="Fu Q."/>
            <person name="Gao S."/>
            <person name="Li N."/>
            <person name="Koren S."/>
            <person name="Jiang Y."/>
            <person name="Zimin A."/>
            <person name="Xu P."/>
            <person name="Phillippy A.M."/>
            <person name="Geng X."/>
            <person name="Song L."/>
            <person name="Sun F."/>
            <person name="Li C."/>
            <person name="Wang X."/>
            <person name="Chen A."/>
            <person name="Jin Y."/>
            <person name="Yuan Z."/>
            <person name="Yang Y."/>
            <person name="Tan S."/>
            <person name="Peatman E."/>
            <person name="Lu J."/>
            <person name="Qin Z."/>
            <person name="Dunham R."/>
            <person name="Li Z."/>
            <person name="Sonstegard T."/>
            <person name="Feng J."/>
            <person name="Danzmann R.G."/>
            <person name="Schroeder S."/>
            <person name="Scheffler B."/>
            <person name="Duke M.V."/>
            <person name="Ballard L."/>
            <person name="Kucuktas H."/>
            <person name="Kaltenboeck L."/>
            <person name="Liu H."/>
            <person name="Armbruster J."/>
            <person name="Xie Y."/>
            <person name="Kirby M.L."/>
            <person name="Tian Y."/>
            <person name="Flanagan M.E."/>
            <person name="Mu W."/>
            <person name="Waldbieser G.C."/>
        </authorList>
    </citation>
    <scope>NUCLEOTIDE SEQUENCE [LARGE SCALE GENOMIC DNA]</scope>
    <source>
        <strain evidence="14">SDA103</strain>
    </source>
</reference>
<dbReference type="GO" id="GO:0006955">
    <property type="term" value="P:immune response"/>
    <property type="evidence" value="ECO:0007669"/>
    <property type="project" value="TreeGrafter"/>
</dbReference>
<keyword evidence="14" id="KW-1185">Reference proteome</keyword>
<evidence type="ECO:0000256" key="3">
    <source>
        <dbReference type="ARBA" id="ARBA00022692"/>
    </source>
</evidence>
<dbReference type="InterPro" id="IPR013783">
    <property type="entry name" value="Ig-like_fold"/>
</dbReference>
<keyword evidence="10" id="KW-0393">Immunoglobulin domain</keyword>
<dbReference type="InterPro" id="IPR003598">
    <property type="entry name" value="Ig_sub2"/>
</dbReference>
<keyword evidence="4" id="KW-0732">Signal</keyword>
<feature type="compositionally biased region" description="Basic and acidic residues" evidence="11">
    <location>
        <begin position="258"/>
        <end position="275"/>
    </location>
</feature>
<feature type="domain" description="Ig-like" evidence="13">
    <location>
        <begin position="52"/>
        <end position="149"/>
    </location>
</feature>
<dbReference type="SMART" id="SM00409">
    <property type="entry name" value="IG"/>
    <property type="match status" value="2"/>
</dbReference>
<dbReference type="InterPro" id="IPR003599">
    <property type="entry name" value="Ig_sub"/>
</dbReference>
<evidence type="ECO:0000256" key="4">
    <source>
        <dbReference type="ARBA" id="ARBA00022729"/>
    </source>
</evidence>
<dbReference type="PROSITE" id="PS50835">
    <property type="entry name" value="IG_LIKE"/>
    <property type="match status" value="2"/>
</dbReference>
<keyword evidence="6 12" id="KW-0472">Membrane</keyword>
<dbReference type="OrthoDB" id="6157407at2759"/>
<dbReference type="PANTHER" id="PTHR25466:SF14">
    <property type="entry name" value="BUTYROPHILIN SUBFAMILY 2 MEMBER A2-LIKE-RELATED"/>
    <property type="match status" value="1"/>
</dbReference>
<evidence type="ECO:0000256" key="5">
    <source>
        <dbReference type="ARBA" id="ARBA00022989"/>
    </source>
</evidence>
<dbReference type="GO" id="GO:0009897">
    <property type="term" value="C:external side of plasma membrane"/>
    <property type="evidence" value="ECO:0007669"/>
    <property type="project" value="TreeGrafter"/>
</dbReference>
<dbReference type="SMART" id="SM00406">
    <property type="entry name" value="IGv"/>
    <property type="match status" value="2"/>
</dbReference>
<dbReference type="GO" id="GO:0071222">
    <property type="term" value="P:cellular response to lipopolysaccharide"/>
    <property type="evidence" value="ECO:0007669"/>
    <property type="project" value="TreeGrafter"/>
</dbReference>
<evidence type="ECO:0000256" key="11">
    <source>
        <dbReference type="SAM" id="MobiDB-lite"/>
    </source>
</evidence>
<feature type="transmembrane region" description="Helical" evidence="12">
    <location>
        <begin position="312"/>
        <end position="333"/>
    </location>
</feature>
<dbReference type="RefSeq" id="XP_053541880.1">
    <property type="nucleotide sequence ID" value="XM_053685905.1"/>
</dbReference>
<gene>
    <name evidence="15" type="primary">LOC108256910</name>
</gene>
<reference evidence="15" key="2">
    <citation type="submission" date="2025-08" db="UniProtKB">
        <authorList>
            <consortium name="RefSeq"/>
        </authorList>
    </citation>
    <scope>IDENTIFICATION</scope>
    <source>
        <tissue evidence="15">Blood</tissue>
    </source>
</reference>
<dbReference type="GeneID" id="108256910"/>
<evidence type="ECO:0000256" key="7">
    <source>
        <dbReference type="ARBA" id="ARBA00023157"/>
    </source>
</evidence>
<dbReference type="InterPro" id="IPR051713">
    <property type="entry name" value="T-cell_Activation_Regulation"/>
</dbReference>
<sequence>MALPLLVSRSGVCSHFFTPFGTHCTKSLQIRIKFNFVALLDTPTSSRQWSLPRCSLSADNPTEITGHTGGSVLFPCSCSDLHTKPQRFTWESDRTGPATEVLNDEHYRGRLQLFNDISPGNLSLLISDLREEDQRVYRCSTEKEHRDIWLYVKGCELVKKTGVEGVTVFTGESVVLPCVCTDLQDKPKSVKWEFSIPVTRINHFQEIYPEQTGRHRNRVKLVSNNAPGNLSLLISDLTEEDQGLYRCSVQADSRDVRLSVKVGRRETSTHSRKTDTTPPSEPPQSKTTNSPPASSSTTLEQDKQQTTSSLPLVFGILGVLLLVISGVVAYICWRRKGGRCGENVITEGRPDCKRKQKDQIGSDVTVFTTVIYTYYSTDPH</sequence>
<evidence type="ECO:0000313" key="15">
    <source>
        <dbReference type="RefSeq" id="XP_053541880.1"/>
    </source>
</evidence>
<protein>
    <submittedName>
        <fullName evidence="15">Junctional adhesion molecule-like</fullName>
    </submittedName>
</protein>
<dbReference type="SUPFAM" id="SSF48726">
    <property type="entry name" value="Immunoglobulin"/>
    <property type="match status" value="2"/>
</dbReference>
<evidence type="ECO:0000256" key="2">
    <source>
        <dbReference type="ARBA" id="ARBA00022475"/>
    </source>
</evidence>
<keyword evidence="9" id="KW-0325">Glycoprotein</keyword>
<evidence type="ECO:0000256" key="6">
    <source>
        <dbReference type="ARBA" id="ARBA00023136"/>
    </source>
</evidence>
<keyword evidence="3 12" id="KW-0812">Transmembrane</keyword>
<evidence type="ECO:0000313" key="14">
    <source>
        <dbReference type="Proteomes" id="UP000221080"/>
    </source>
</evidence>
<dbReference type="InterPro" id="IPR013106">
    <property type="entry name" value="Ig_V-set"/>
</dbReference>
<dbReference type="GO" id="GO:0031295">
    <property type="term" value="P:T cell costimulation"/>
    <property type="evidence" value="ECO:0007669"/>
    <property type="project" value="TreeGrafter"/>
</dbReference>
<feature type="compositionally biased region" description="Low complexity" evidence="11">
    <location>
        <begin position="285"/>
        <end position="298"/>
    </location>
</feature>
<evidence type="ECO:0000256" key="9">
    <source>
        <dbReference type="ARBA" id="ARBA00023180"/>
    </source>
</evidence>